<name>A0A183D778_9BILA</name>
<dbReference type="Gene3D" id="1.20.58.1480">
    <property type="match status" value="1"/>
</dbReference>
<evidence type="ECO:0000313" key="2">
    <source>
        <dbReference type="Proteomes" id="UP000271098"/>
    </source>
</evidence>
<gene>
    <name evidence="1" type="ORF">GPUH_LOCUS4568</name>
</gene>
<protein>
    <submittedName>
        <fullName evidence="3">Lon N-terminal domain-containing protein</fullName>
    </submittedName>
</protein>
<sequence>MQAIVSTIRDVMQYNSLFAQQLGLTANPSKNVVDNPIYLCDLVGSLVSADSDDLQSLMEEESVS</sequence>
<dbReference type="OrthoDB" id="2411602at2759"/>
<evidence type="ECO:0000313" key="3">
    <source>
        <dbReference type="WBParaSite" id="GPUH_0000457601-mRNA-1"/>
    </source>
</evidence>
<keyword evidence="2" id="KW-1185">Reference proteome</keyword>
<organism evidence="3">
    <name type="scientific">Gongylonema pulchrum</name>
    <dbReference type="NCBI Taxonomy" id="637853"/>
    <lineage>
        <taxon>Eukaryota</taxon>
        <taxon>Metazoa</taxon>
        <taxon>Ecdysozoa</taxon>
        <taxon>Nematoda</taxon>
        <taxon>Chromadorea</taxon>
        <taxon>Rhabditida</taxon>
        <taxon>Spirurina</taxon>
        <taxon>Spiruromorpha</taxon>
        <taxon>Spiruroidea</taxon>
        <taxon>Gongylonematidae</taxon>
        <taxon>Gongylonema</taxon>
    </lineage>
</organism>
<dbReference type="WBParaSite" id="GPUH_0000457601-mRNA-1">
    <property type="protein sequence ID" value="GPUH_0000457601-mRNA-1"/>
    <property type="gene ID" value="GPUH_0000457601"/>
</dbReference>
<dbReference type="EMBL" id="UYRT01008752">
    <property type="protein sequence ID" value="VDK45869.1"/>
    <property type="molecule type" value="Genomic_DNA"/>
</dbReference>
<reference evidence="3" key="1">
    <citation type="submission" date="2016-06" db="UniProtKB">
        <authorList>
            <consortium name="WormBaseParasite"/>
        </authorList>
    </citation>
    <scope>IDENTIFICATION</scope>
</reference>
<evidence type="ECO:0000313" key="1">
    <source>
        <dbReference type="EMBL" id="VDK45869.1"/>
    </source>
</evidence>
<accession>A0A183D778</accession>
<dbReference type="AlphaFoldDB" id="A0A183D778"/>
<proteinExistence type="predicted"/>
<reference evidence="1 2" key="2">
    <citation type="submission" date="2018-11" db="EMBL/GenBank/DDBJ databases">
        <authorList>
            <consortium name="Pathogen Informatics"/>
        </authorList>
    </citation>
    <scope>NUCLEOTIDE SEQUENCE [LARGE SCALE GENOMIC DNA]</scope>
</reference>
<dbReference type="Proteomes" id="UP000271098">
    <property type="component" value="Unassembled WGS sequence"/>
</dbReference>